<evidence type="ECO:0000313" key="22">
    <source>
        <dbReference type="Proteomes" id="UP000317010"/>
    </source>
</evidence>
<feature type="domain" description="FAD-binding PCMH-type" evidence="20">
    <location>
        <begin position="16"/>
        <end position="188"/>
    </location>
</feature>
<comment type="function">
    <text evidence="2 19">Cell wall formation.</text>
</comment>
<dbReference type="GO" id="GO:0005829">
    <property type="term" value="C:cytosol"/>
    <property type="evidence" value="ECO:0007669"/>
    <property type="project" value="TreeGrafter"/>
</dbReference>
<comment type="caution">
    <text evidence="21">The sequence shown here is derived from an EMBL/GenBank/DDBJ whole genome shotgun (WGS) entry which is preliminary data.</text>
</comment>
<evidence type="ECO:0000256" key="10">
    <source>
        <dbReference type="ARBA" id="ARBA00022827"/>
    </source>
</evidence>
<comment type="pathway">
    <text evidence="4 19">Cell wall biogenesis; peptidoglycan biosynthesis.</text>
</comment>
<dbReference type="GO" id="GO:0008360">
    <property type="term" value="P:regulation of cell shape"/>
    <property type="evidence" value="ECO:0007669"/>
    <property type="project" value="UniProtKB-KW"/>
</dbReference>
<evidence type="ECO:0000256" key="16">
    <source>
        <dbReference type="ARBA" id="ARBA00023316"/>
    </source>
</evidence>
<dbReference type="Pfam" id="PF01565">
    <property type="entry name" value="FAD_binding_4"/>
    <property type="match status" value="1"/>
</dbReference>
<dbReference type="Gene3D" id="3.30.43.10">
    <property type="entry name" value="Uridine Diphospho-n-acetylenolpyruvylglucosamine Reductase, domain 2"/>
    <property type="match status" value="1"/>
</dbReference>
<keyword evidence="13 19" id="KW-0573">Peptidoglycan synthesis</keyword>
<evidence type="ECO:0000256" key="6">
    <source>
        <dbReference type="ARBA" id="ARBA00015188"/>
    </source>
</evidence>
<dbReference type="PANTHER" id="PTHR21071:SF4">
    <property type="entry name" value="UDP-N-ACETYLENOLPYRUVOYLGLUCOSAMINE REDUCTASE"/>
    <property type="match status" value="1"/>
</dbReference>
<dbReference type="NCBIfam" id="TIGR00179">
    <property type="entry name" value="murB"/>
    <property type="match status" value="1"/>
</dbReference>
<keyword evidence="11 19" id="KW-0521">NADP</keyword>
<dbReference type="RefSeq" id="WP_144916376.1">
    <property type="nucleotide sequence ID" value="NZ_VLLI01000018.1"/>
</dbReference>
<evidence type="ECO:0000256" key="2">
    <source>
        <dbReference type="ARBA" id="ARBA00003921"/>
    </source>
</evidence>
<evidence type="ECO:0000256" key="13">
    <source>
        <dbReference type="ARBA" id="ARBA00022984"/>
    </source>
</evidence>
<dbReference type="HAMAP" id="MF_00037">
    <property type="entry name" value="MurB"/>
    <property type="match status" value="1"/>
</dbReference>
<evidence type="ECO:0000256" key="3">
    <source>
        <dbReference type="ARBA" id="ARBA00004496"/>
    </source>
</evidence>
<dbReference type="EC" id="1.3.1.98" evidence="5 19"/>
<dbReference type="GO" id="GO:0071555">
    <property type="term" value="P:cell wall organization"/>
    <property type="evidence" value="ECO:0007669"/>
    <property type="project" value="UniProtKB-KW"/>
</dbReference>
<evidence type="ECO:0000256" key="1">
    <source>
        <dbReference type="ARBA" id="ARBA00001974"/>
    </source>
</evidence>
<dbReference type="SUPFAM" id="SSF56176">
    <property type="entry name" value="FAD-binding/transporter-associated domain-like"/>
    <property type="match status" value="1"/>
</dbReference>
<dbReference type="OrthoDB" id="9804753at2"/>
<keyword evidence="10 19" id="KW-0274">FAD</keyword>
<keyword evidence="15 19" id="KW-0131">Cell cycle</keyword>
<organism evidence="21 22">
    <name type="scientific">Mucilaginibacter frigoritolerans</name>
    <dbReference type="NCBI Taxonomy" id="652788"/>
    <lineage>
        <taxon>Bacteria</taxon>
        <taxon>Pseudomonadati</taxon>
        <taxon>Bacteroidota</taxon>
        <taxon>Sphingobacteriia</taxon>
        <taxon>Sphingobacteriales</taxon>
        <taxon>Sphingobacteriaceae</taxon>
        <taxon>Mucilaginibacter</taxon>
    </lineage>
</organism>
<evidence type="ECO:0000313" key="21">
    <source>
        <dbReference type="EMBL" id="TWI94818.1"/>
    </source>
</evidence>
<protein>
    <recommendedName>
        <fullName evidence="6 19">UDP-N-acetylenolpyruvoylglucosamine reductase</fullName>
        <ecNumber evidence="5 19">1.3.1.98</ecNumber>
    </recommendedName>
    <alternativeName>
        <fullName evidence="17 19">UDP-N-acetylmuramate dehydrogenase</fullName>
    </alternativeName>
</protein>
<dbReference type="Proteomes" id="UP000317010">
    <property type="component" value="Unassembled WGS sequence"/>
</dbReference>
<comment type="similarity">
    <text evidence="19">Belongs to the MurB family.</text>
</comment>
<evidence type="ECO:0000256" key="17">
    <source>
        <dbReference type="ARBA" id="ARBA00031026"/>
    </source>
</evidence>
<dbReference type="NCBIfam" id="NF000755">
    <property type="entry name" value="PRK00046.1"/>
    <property type="match status" value="1"/>
</dbReference>
<evidence type="ECO:0000256" key="11">
    <source>
        <dbReference type="ARBA" id="ARBA00022857"/>
    </source>
</evidence>
<feature type="active site" evidence="19">
    <location>
        <position position="334"/>
    </location>
</feature>
<accession>A0A562TNI1</accession>
<evidence type="ECO:0000256" key="15">
    <source>
        <dbReference type="ARBA" id="ARBA00023306"/>
    </source>
</evidence>
<name>A0A562TNI1_9SPHI</name>
<keyword evidence="7 19" id="KW-0963">Cytoplasm</keyword>
<proteinExistence type="inferred from homology"/>
<dbReference type="SUPFAM" id="SSF56194">
    <property type="entry name" value="Uridine diphospho-N-Acetylenolpyruvylglucosamine reductase, MurB, C-terminal domain"/>
    <property type="match status" value="1"/>
</dbReference>
<evidence type="ECO:0000256" key="8">
    <source>
        <dbReference type="ARBA" id="ARBA00022618"/>
    </source>
</evidence>
<dbReference type="InterPro" id="IPR006094">
    <property type="entry name" value="Oxid_FAD_bind_N"/>
</dbReference>
<dbReference type="PANTHER" id="PTHR21071">
    <property type="entry name" value="UDP-N-ACETYLENOLPYRUVOYLGLUCOSAMINE REDUCTASE"/>
    <property type="match status" value="1"/>
</dbReference>
<dbReference type="GO" id="GO:0009252">
    <property type="term" value="P:peptidoglycan biosynthetic process"/>
    <property type="evidence" value="ECO:0007669"/>
    <property type="project" value="UniProtKB-UniRule"/>
</dbReference>
<evidence type="ECO:0000256" key="19">
    <source>
        <dbReference type="HAMAP-Rule" id="MF_00037"/>
    </source>
</evidence>
<keyword evidence="8 19" id="KW-0132">Cell division</keyword>
<keyword evidence="12 19" id="KW-0133">Cell shape</keyword>
<dbReference type="UniPathway" id="UPA00219"/>
<dbReference type="Gene3D" id="3.90.78.10">
    <property type="entry name" value="UDP-N-acetylenolpyruvoylglucosamine reductase, C-terminal domain"/>
    <property type="match status" value="1"/>
</dbReference>
<evidence type="ECO:0000256" key="7">
    <source>
        <dbReference type="ARBA" id="ARBA00022490"/>
    </source>
</evidence>
<dbReference type="Gene3D" id="3.30.465.10">
    <property type="match status" value="1"/>
</dbReference>
<dbReference type="InterPro" id="IPR016167">
    <property type="entry name" value="FAD-bd_PCMH_sub1"/>
</dbReference>
<keyword evidence="14 19" id="KW-0560">Oxidoreductase</keyword>
<comment type="subcellular location">
    <subcellularLocation>
        <location evidence="3 19">Cytoplasm</location>
    </subcellularLocation>
</comment>
<evidence type="ECO:0000256" key="5">
    <source>
        <dbReference type="ARBA" id="ARBA00012518"/>
    </source>
</evidence>
<dbReference type="InterPro" id="IPR011601">
    <property type="entry name" value="MurB_C"/>
</dbReference>
<dbReference type="InterPro" id="IPR016169">
    <property type="entry name" value="FAD-bd_PCMH_sub2"/>
</dbReference>
<dbReference type="InterPro" id="IPR036318">
    <property type="entry name" value="FAD-bd_PCMH-like_sf"/>
</dbReference>
<dbReference type="InterPro" id="IPR003170">
    <property type="entry name" value="MurB"/>
</dbReference>
<feature type="active site" description="Proton donor" evidence="19">
    <location>
        <position position="238"/>
    </location>
</feature>
<evidence type="ECO:0000256" key="12">
    <source>
        <dbReference type="ARBA" id="ARBA00022960"/>
    </source>
</evidence>
<gene>
    <name evidence="19" type="primary">murB</name>
    <name evidence="21" type="ORF">JN11_04600</name>
</gene>
<comment type="catalytic activity">
    <reaction evidence="18 19">
        <text>UDP-N-acetyl-alpha-D-muramate + NADP(+) = UDP-N-acetyl-3-O-(1-carboxyvinyl)-alpha-D-glucosamine + NADPH + H(+)</text>
        <dbReference type="Rhea" id="RHEA:12248"/>
        <dbReference type="ChEBI" id="CHEBI:15378"/>
        <dbReference type="ChEBI" id="CHEBI:57783"/>
        <dbReference type="ChEBI" id="CHEBI:58349"/>
        <dbReference type="ChEBI" id="CHEBI:68483"/>
        <dbReference type="ChEBI" id="CHEBI:70757"/>
        <dbReference type="EC" id="1.3.1.98"/>
    </reaction>
</comment>
<feature type="active site" evidence="19">
    <location>
        <position position="164"/>
    </location>
</feature>
<sequence>MLQIQENVSLKNFNTFGVEANARYFVEISKKEELTELFMDPKWKQTDRLVLGGGSNMLLLNDFGGLVIRMNIRGIEHRISHTDVHVEAGAGEVWNDLVNYNVMRGYAGLENLSLIPGSVGASPIQNIGAYGVELKDVFKSCEAFEIATGQFKIFTKADCKFDYRESVFKSELKEQYIIVSVKFLLSLVPSFNLKYGVIEQELAARGINAPTLKDVSQVVSHIRVSKLPDPSTIGNAGSFFKNPIISALEFDTLISKHPEVVHYPAANGQVKLAAGWLIEQCGWKGKVVGNTGTWKNQALVLVNHGGATGGEVYSFSSQIIDSVYTKFGVILQREVNIIS</sequence>
<dbReference type="AlphaFoldDB" id="A0A562TNI1"/>
<evidence type="ECO:0000256" key="9">
    <source>
        <dbReference type="ARBA" id="ARBA00022630"/>
    </source>
</evidence>
<dbReference type="GO" id="GO:0008762">
    <property type="term" value="F:UDP-N-acetylmuramate dehydrogenase activity"/>
    <property type="evidence" value="ECO:0007669"/>
    <property type="project" value="UniProtKB-UniRule"/>
</dbReference>
<keyword evidence="9 19" id="KW-0285">Flavoprotein</keyword>
<dbReference type="Pfam" id="PF02873">
    <property type="entry name" value="MurB_C"/>
    <property type="match status" value="1"/>
</dbReference>
<dbReference type="InterPro" id="IPR036635">
    <property type="entry name" value="MurB_C_sf"/>
</dbReference>
<dbReference type="InterPro" id="IPR016166">
    <property type="entry name" value="FAD-bd_PCMH"/>
</dbReference>
<evidence type="ECO:0000256" key="4">
    <source>
        <dbReference type="ARBA" id="ARBA00004752"/>
    </source>
</evidence>
<dbReference type="GO" id="GO:0071949">
    <property type="term" value="F:FAD binding"/>
    <property type="evidence" value="ECO:0007669"/>
    <property type="project" value="InterPro"/>
</dbReference>
<reference evidence="21 22" key="1">
    <citation type="submission" date="2019-07" db="EMBL/GenBank/DDBJ databases">
        <title>Genomic Encyclopedia of Archaeal and Bacterial Type Strains, Phase II (KMG-II): from individual species to whole genera.</title>
        <authorList>
            <person name="Goeker M."/>
        </authorList>
    </citation>
    <scope>NUCLEOTIDE SEQUENCE [LARGE SCALE GENOMIC DNA]</scope>
    <source>
        <strain evidence="21 22">ATCC BAA-1854</strain>
    </source>
</reference>
<comment type="cofactor">
    <cofactor evidence="1 19">
        <name>FAD</name>
        <dbReference type="ChEBI" id="CHEBI:57692"/>
    </cofactor>
</comment>
<dbReference type="EMBL" id="VLLI01000018">
    <property type="protein sequence ID" value="TWI94818.1"/>
    <property type="molecule type" value="Genomic_DNA"/>
</dbReference>
<evidence type="ECO:0000256" key="14">
    <source>
        <dbReference type="ARBA" id="ARBA00023002"/>
    </source>
</evidence>
<dbReference type="GO" id="GO:0051301">
    <property type="term" value="P:cell division"/>
    <property type="evidence" value="ECO:0007669"/>
    <property type="project" value="UniProtKB-KW"/>
</dbReference>
<dbReference type="PROSITE" id="PS51387">
    <property type="entry name" value="FAD_PCMH"/>
    <property type="match status" value="1"/>
</dbReference>
<keyword evidence="16 19" id="KW-0961">Cell wall biogenesis/degradation</keyword>
<evidence type="ECO:0000256" key="18">
    <source>
        <dbReference type="ARBA" id="ARBA00048914"/>
    </source>
</evidence>
<evidence type="ECO:0000259" key="20">
    <source>
        <dbReference type="PROSITE" id="PS51387"/>
    </source>
</evidence>
<keyword evidence="22" id="KW-1185">Reference proteome</keyword>